<dbReference type="Pfam" id="PF09864">
    <property type="entry name" value="MliC"/>
    <property type="match status" value="1"/>
</dbReference>
<dbReference type="InterPro" id="IPR036328">
    <property type="entry name" value="MliC_sf"/>
</dbReference>
<dbReference type="AlphaFoldDB" id="A0A369Z3I2"/>
<name>A0A369Z3I2_HAEPA</name>
<feature type="signal peptide" evidence="5">
    <location>
        <begin position="1"/>
        <end position="20"/>
    </location>
</feature>
<dbReference type="SUPFAM" id="SSF141488">
    <property type="entry name" value="YdhA-like"/>
    <property type="match status" value="1"/>
</dbReference>
<evidence type="ECO:0000313" key="7">
    <source>
        <dbReference type="EMBL" id="RDE95114.1"/>
    </source>
</evidence>
<keyword evidence="3" id="KW-0564">Palmitate</keyword>
<comment type="caution">
    <text evidence="7">The sequence shown here is derived from an EMBL/GenBank/DDBJ whole genome shotgun (WGS) entry which is preliminary data.</text>
</comment>
<reference evidence="7 8" key="1">
    <citation type="submission" date="2018-05" db="EMBL/GenBank/DDBJ databases">
        <title>Draft Genome Sequences for a Diverse set of 7 Haemophilus Species.</title>
        <authorList>
            <person name="Nichols M."/>
            <person name="Topaz N."/>
            <person name="Wang X."/>
            <person name="Wang X."/>
            <person name="Boxrud D."/>
        </authorList>
    </citation>
    <scope>NUCLEOTIDE SEQUENCE [LARGE SCALE GENOMIC DNA]</scope>
    <source>
        <strain evidence="7 8">C2008001710</strain>
    </source>
</reference>
<dbReference type="Proteomes" id="UP000253910">
    <property type="component" value="Unassembled WGS sequence"/>
</dbReference>
<dbReference type="Gene3D" id="2.40.128.200">
    <property type="match status" value="1"/>
</dbReference>
<feature type="chain" id="PRO_5017042653" evidence="5">
    <location>
        <begin position="21"/>
        <end position="135"/>
    </location>
</feature>
<gene>
    <name evidence="7" type="ORF">DPV87_03320</name>
</gene>
<accession>A0A369Z3I2</accession>
<evidence type="ECO:0000256" key="5">
    <source>
        <dbReference type="SAM" id="SignalP"/>
    </source>
</evidence>
<dbReference type="InterPro" id="IPR012097">
    <property type="entry name" value="OapB"/>
</dbReference>
<protein>
    <submittedName>
        <fullName evidence="7">Opacity-associated protein OapB</fullName>
    </submittedName>
</protein>
<dbReference type="EMBL" id="QEPW01000004">
    <property type="protein sequence ID" value="RDE95114.1"/>
    <property type="molecule type" value="Genomic_DNA"/>
</dbReference>
<feature type="domain" description="C-type lysozyme inhibitor" evidence="6">
    <location>
        <begin position="48"/>
        <end position="105"/>
    </location>
</feature>
<organism evidence="7 8">
    <name type="scientific">Haemophilus parainfluenzae</name>
    <dbReference type="NCBI Taxonomy" id="729"/>
    <lineage>
        <taxon>Bacteria</taxon>
        <taxon>Pseudomonadati</taxon>
        <taxon>Pseudomonadota</taxon>
        <taxon>Gammaproteobacteria</taxon>
        <taxon>Pasteurellales</taxon>
        <taxon>Pasteurellaceae</taxon>
        <taxon>Haemophilus</taxon>
    </lineage>
</organism>
<dbReference type="PIRSF" id="PIRSF007352">
    <property type="entry name" value="OapB"/>
    <property type="match status" value="1"/>
</dbReference>
<evidence type="ECO:0000259" key="6">
    <source>
        <dbReference type="Pfam" id="PF09864"/>
    </source>
</evidence>
<keyword evidence="2" id="KW-0472">Membrane</keyword>
<sequence length="135" mass="15281">MLKKLSVILTALCLSACSQNVELSKPAPQKMKVQTVDKKSQKGSATVYLCKGNKEVSVVHTKQKQKSKKTLSQVTVTFNDVTEKLTRVISERGRNYANIRWYWQERDDFSQLQTSVGEVLAERCVKQQSELKSGK</sequence>
<evidence type="ECO:0000256" key="2">
    <source>
        <dbReference type="ARBA" id="ARBA00023136"/>
    </source>
</evidence>
<dbReference type="RefSeq" id="WP_111315113.1">
    <property type="nucleotide sequence ID" value="NZ_QEPW01000004.1"/>
</dbReference>
<evidence type="ECO:0000313" key="8">
    <source>
        <dbReference type="Proteomes" id="UP000253910"/>
    </source>
</evidence>
<keyword evidence="1 5" id="KW-0732">Signal</keyword>
<keyword evidence="4" id="KW-0449">Lipoprotein</keyword>
<proteinExistence type="predicted"/>
<evidence type="ECO:0000256" key="1">
    <source>
        <dbReference type="ARBA" id="ARBA00022729"/>
    </source>
</evidence>
<evidence type="ECO:0000256" key="4">
    <source>
        <dbReference type="ARBA" id="ARBA00023288"/>
    </source>
</evidence>
<evidence type="ECO:0000256" key="3">
    <source>
        <dbReference type="ARBA" id="ARBA00023139"/>
    </source>
</evidence>
<dbReference type="InterPro" id="IPR018660">
    <property type="entry name" value="MliC"/>
</dbReference>